<dbReference type="InterPro" id="IPR050169">
    <property type="entry name" value="Krueppel_C2H2_ZnF"/>
</dbReference>
<reference evidence="2 3" key="1">
    <citation type="journal article" date="2011" name="Proc. Natl. Acad. Sci. U.S.A.">
        <title>Genetic diversity and population structure of the endangered marsupial Sarcophilus harrisii (Tasmanian devil).</title>
        <authorList>
            <person name="Miller W."/>
            <person name="Hayes V.M."/>
            <person name="Ratan A."/>
            <person name="Petersen D.C."/>
            <person name="Wittekindt N.E."/>
            <person name="Miller J."/>
            <person name="Walenz B."/>
            <person name="Knight J."/>
            <person name="Qi J."/>
            <person name="Zhao F."/>
            <person name="Wang Q."/>
            <person name="Bedoya-Reina O.C."/>
            <person name="Katiyar N."/>
            <person name="Tomsho L.P."/>
            <person name="Kasson L.M."/>
            <person name="Hardie R.A."/>
            <person name="Woodbridge P."/>
            <person name="Tindall E.A."/>
            <person name="Bertelsen M.F."/>
            <person name="Dixon D."/>
            <person name="Pyecroft S."/>
            <person name="Helgen K.M."/>
            <person name="Lesk A.M."/>
            <person name="Pringle T.H."/>
            <person name="Patterson N."/>
            <person name="Zhang Y."/>
            <person name="Kreiss A."/>
            <person name="Woods G.M."/>
            <person name="Jones M.E."/>
            <person name="Schuster S.C."/>
        </authorList>
    </citation>
    <scope>NUCLEOTIDE SEQUENCE [LARGE SCALE GENOMIC DNA]</scope>
</reference>
<dbReference type="PANTHER" id="PTHR23232">
    <property type="entry name" value="KRAB DOMAIN C2H2 ZINC FINGER"/>
    <property type="match status" value="1"/>
</dbReference>
<dbReference type="InParanoid" id="A0A7N4V009"/>
<evidence type="ECO:0000259" key="1">
    <source>
        <dbReference type="PROSITE" id="PS50805"/>
    </source>
</evidence>
<accession>A0A7N4V009</accession>
<proteinExistence type="predicted"/>
<dbReference type="Pfam" id="PF01352">
    <property type="entry name" value="KRAB"/>
    <property type="match status" value="1"/>
</dbReference>
<reference evidence="2" key="2">
    <citation type="submission" date="2025-08" db="UniProtKB">
        <authorList>
            <consortium name="Ensembl"/>
        </authorList>
    </citation>
    <scope>IDENTIFICATION</scope>
</reference>
<name>A0A7N4V009_SARHA</name>
<dbReference type="GeneTree" id="ENSGT00940000153582"/>
<dbReference type="InterPro" id="IPR001909">
    <property type="entry name" value="KRAB"/>
</dbReference>
<dbReference type="PANTHER" id="PTHR23232:SF117">
    <property type="entry name" value="KRAB DOMAIN-CONTAINING PROTEIN"/>
    <property type="match status" value="1"/>
</dbReference>
<protein>
    <recommendedName>
        <fullName evidence="1">KRAB domain-containing protein</fullName>
    </recommendedName>
</protein>
<dbReference type="SMART" id="SM00349">
    <property type="entry name" value="KRAB"/>
    <property type="match status" value="1"/>
</dbReference>
<organism evidence="2 3">
    <name type="scientific">Sarcophilus harrisii</name>
    <name type="common">Tasmanian devil</name>
    <name type="synonym">Sarcophilus laniarius</name>
    <dbReference type="NCBI Taxonomy" id="9305"/>
    <lineage>
        <taxon>Eukaryota</taxon>
        <taxon>Metazoa</taxon>
        <taxon>Chordata</taxon>
        <taxon>Craniata</taxon>
        <taxon>Vertebrata</taxon>
        <taxon>Euteleostomi</taxon>
        <taxon>Mammalia</taxon>
        <taxon>Metatheria</taxon>
        <taxon>Dasyuromorphia</taxon>
        <taxon>Dasyuridae</taxon>
        <taxon>Sarcophilus</taxon>
    </lineage>
</organism>
<dbReference type="Ensembl" id="ENSSHAT00000045634.1">
    <property type="protein sequence ID" value="ENSSHAP00000028799.1"/>
    <property type="gene ID" value="ENSSHAG00000031899.1"/>
</dbReference>
<dbReference type="GO" id="GO:0006355">
    <property type="term" value="P:regulation of DNA-templated transcription"/>
    <property type="evidence" value="ECO:0007669"/>
    <property type="project" value="InterPro"/>
</dbReference>
<reference evidence="2" key="3">
    <citation type="submission" date="2025-09" db="UniProtKB">
        <authorList>
            <consortium name="Ensembl"/>
        </authorList>
    </citation>
    <scope>IDENTIFICATION</scope>
</reference>
<dbReference type="InterPro" id="IPR036051">
    <property type="entry name" value="KRAB_dom_sf"/>
</dbReference>
<keyword evidence="3" id="KW-1185">Reference proteome</keyword>
<sequence length="133" mass="15592">MSPERLGPPPQEMVTFKDVAVDFTKEEWGLLDPSQKELYKEVMVENVRNLLSLGFPVLREEVTSYFEQREAQWMLDQEGLRKRSPEIRIGMKETPAELSHSVFETHKQRLMGDGPCDLIWREICASQERIQIR</sequence>
<dbReference type="PROSITE" id="PS50805">
    <property type="entry name" value="KRAB"/>
    <property type="match status" value="1"/>
</dbReference>
<dbReference type="Gene3D" id="6.10.140.140">
    <property type="match status" value="1"/>
</dbReference>
<dbReference type="AlphaFoldDB" id="A0A7N4V009"/>
<evidence type="ECO:0000313" key="3">
    <source>
        <dbReference type="Proteomes" id="UP000007648"/>
    </source>
</evidence>
<evidence type="ECO:0000313" key="2">
    <source>
        <dbReference type="Ensembl" id="ENSSHAP00000028799.1"/>
    </source>
</evidence>
<dbReference type="Proteomes" id="UP000007648">
    <property type="component" value="Unassembled WGS sequence"/>
</dbReference>
<dbReference type="CDD" id="cd07765">
    <property type="entry name" value="KRAB_A-box"/>
    <property type="match status" value="1"/>
</dbReference>
<dbReference type="SUPFAM" id="SSF109640">
    <property type="entry name" value="KRAB domain (Kruppel-associated box)"/>
    <property type="match status" value="1"/>
</dbReference>
<feature type="domain" description="KRAB" evidence="1">
    <location>
        <begin position="14"/>
        <end position="85"/>
    </location>
</feature>